<keyword evidence="2" id="KW-0820">tRNA-binding</keyword>
<feature type="binding site" evidence="9">
    <location>
        <position position="283"/>
    </location>
    <ligand>
        <name>S-adenosyl-L-methionine</name>
        <dbReference type="ChEBI" id="CHEBI:59789"/>
    </ligand>
</feature>
<evidence type="ECO:0000259" key="11">
    <source>
        <dbReference type="PROSITE" id="PS51686"/>
    </source>
</evidence>
<feature type="binding site" evidence="9">
    <location>
        <position position="252"/>
    </location>
    <ligand>
        <name>S-adenosyl-L-methionine</name>
        <dbReference type="ChEBI" id="CHEBI:59789"/>
    </ligand>
</feature>
<dbReference type="FunCoup" id="A0A066VTQ1">
    <property type="interactions" value="826"/>
</dbReference>
<feature type="active site" description="Nucleophile" evidence="9">
    <location>
        <position position="336"/>
    </location>
</feature>
<evidence type="ECO:0000256" key="7">
    <source>
        <dbReference type="ARBA" id="ARBA00022884"/>
    </source>
</evidence>
<dbReference type="InParanoid" id="A0A066VTQ1"/>
<evidence type="ECO:0000256" key="9">
    <source>
        <dbReference type="PROSITE-ProRule" id="PRU01023"/>
    </source>
</evidence>
<dbReference type="InterPro" id="IPR057286">
    <property type="entry name" value="PUA_NSUN2"/>
</dbReference>
<protein>
    <submittedName>
        <fullName evidence="12">S-adenosyl-L-methionine-dependent methyltransferase</fullName>
    </submittedName>
</protein>
<feature type="compositionally biased region" description="Low complexity" evidence="10">
    <location>
        <begin position="890"/>
        <end position="907"/>
    </location>
</feature>
<dbReference type="PRINTS" id="PR02008">
    <property type="entry name" value="RCMTFAMILY"/>
</dbReference>
<proteinExistence type="inferred from homology"/>
<dbReference type="InterPro" id="IPR029063">
    <property type="entry name" value="SAM-dependent_MTases_sf"/>
</dbReference>
<dbReference type="InterPro" id="IPR023270">
    <property type="entry name" value="RCMT_NCL1"/>
</dbReference>
<comment type="caution">
    <text evidence="12">The sequence shown here is derived from an EMBL/GenBank/DDBJ whole genome shotgun (WGS) entry which is preliminary data.</text>
</comment>
<dbReference type="GO" id="GO:0000049">
    <property type="term" value="F:tRNA binding"/>
    <property type="evidence" value="ECO:0007669"/>
    <property type="project" value="UniProtKB-KW"/>
</dbReference>
<dbReference type="PROSITE" id="PS51686">
    <property type="entry name" value="SAM_MT_RSMB_NOP"/>
    <property type="match status" value="1"/>
</dbReference>
<dbReference type="Gene3D" id="3.40.50.150">
    <property type="entry name" value="Vaccinia Virus protein VP39"/>
    <property type="match status" value="2"/>
</dbReference>
<feature type="region of interest" description="Disordered" evidence="10">
    <location>
        <begin position="531"/>
        <end position="550"/>
    </location>
</feature>
<evidence type="ECO:0000256" key="1">
    <source>
        <dbReference type="ARBA" id="ARBA00004123"/>
    </source>
</evidence>
<feature type="region of interest" description="Disordered" evidence="10">
    <location>
        <begin position="569"/>
        <end position="621"/>
    </location>
</feature>
<organism evidence="12 13">
    <name type="scientific">Tilletiaria anomala (strain ATCC 24038 / CBS 436.72 / UBC 951)</name>
    <dbReference type="NCBI Taxonomy" id="1037660"/>
    <lineage>
        <taxon>Eukaryota</taxon>
        <taxon>Fungi</taxon>
        <taxon>Dikarya</taxon>
        <taxon>Basidiomycota</taxon>
        <taxon>Ustilaginomycotina</taxon>
        <taxon>Exobasidiomycetes</taxon>
        <taxon>Georgefischeriales</taxon>
        <taxon>Tilletiariaceae</taxon>
        <taxon>Tilletiaria</taxon>
    </lineage>
</organism>
<dbReference type="EMBL" id="JMSN01000059">
    <property type="protein sequence ID" value="KDN43663.1"/>
    <property type="molecule type" value="Genomic_DNA"/>
</dbReference>
<dbReference type="OMA" id="KSLWPQG"/>
<dbReference type="Proteomes" id="UP000027361">
    <property type="component" value="Unassembled WGS sequence"/>
</dbReference>
<dbReference type="PRINTS" id="PR02011">
    <property type="entry name" value="RCMTNCL1"/>
</dbReference>
<evidence type="ECO:0000256" key="2">
    <source>
        <dbReference type="ARBA" id="ARBA00022555"/>
    </source>
</evidence>
<evidence type="ECO:0000313" key="12">
    <source>
        <dbReference type="EMBL" id="KDN43663.1"/>
    </source>
</evidence>
<dbReference type="GO" id="GO:0005737">
    <property type="term" value="C:cytoplasm"/>
    <property type="evidence" value="ECO:0007669"/>
    <property type="project" value="TreeGrafter"/>
</dbReference>
<evidence type="ECO:0000256" key="5">
    <source>
        <dbReference type="ARBA" id="ARBA00022691"/>
    </source>
</evidence>
<sequence length="907" mass="100796">MGRAKRGKRIGGRRDGGSTRPQGDTRVDRKQQWWLEEENLHNARLEKYYQEQRIIPDGEEFQQFLEACKKPLPTSFRITAGRAFTSQILRSTEEHIPHLSNIEFEGERPSPPRELPWYPRRLGWQFDVKKSILRKQPEFKSLQGWLVHETESGTINRQEAVSMIPPLFLNVQHDHLVLDMCAAPGSKTGQLLEAVHAPLLAPDGTTPDPATQYQAVPLGLVIANDSDAQRVSMLKHQVTRLPSPNLMVTNCDARFYPNITVPYMGADGEIQYKDVRYDRILADVPCSGDGTMRKNQLIWKDWTMANGLGLHKMQLQILIRAMTLLAPGGRLVYSTCSLNPIENEAVVAGALREAEAAGWDMELIDTMESPEFEPFRQLKRRPGLHQWKVCPLKNLGALRQSRDKRAAVKARAGQSAEDEAKAKASAAGSDVQEGNAPVNKVGDEAPAATEDANLQVEGSQNDASSSNTQIDWVESWADLNAEFPVEAKKVAKTLWPHGDEERLKLERCMRVYPHLQNTGGFFVAVLHKRSQGNRTKVDGKGQAKSETAGMAEGIKRALDRLDELQDEKASKAAAVSASESTAEKRARSPTDDAESESSSVPMKKAKAAAADESEVDSKPGQEDATYEFANELNPAAFKEDAYSYVDLSHRETLAIQAAYSLPTSFIRNLLVRNLTGEVQRMVYYTNPVIRAILTQGPEFKNARHKYRVPVKLRLIFSGNKIFARQGPTAGEERATLEKWRIVREATDIMKGYMPPQRIVKATLKELMHMLQLNYPKLGDIEMEQLKERLSSADTGSYILEVDAGVDEGIGARLDDTLSLALWRAPHSVNIMLEKQEKSAISFRIFGRDVVDGSTDRYFTAQQKGQKKAENALATPPKAKSPSAEDDEMFNAPAPAAIGDGANAAPPS</sequence>
<dbReference type="InterPro" id="IPR023267">
    <property type="entry name" value="RCMT"/>
</dbReference>
<dbReference type="GO" id="GO:0016428">
    <property type="term" value="F:tRNA (cytidine-5-)-methyltransferase activity"/>
    <property type="evidence" value="ECO:0007669"/>
    <property type="project" value="InterPro"/>
</dbReference>
<keyword evidence="6" id="KW-0819">tRNA processing</keyword>
<evidence type="ECO:0000256" key="8">
    <source>
        <dbReference type="ARBA" id="ARBA00023242"/>
    </source>
</evidence>
<feature type="binding site" evidence="9">
    <location>
        <begin position="181"/>
        <end position="187"/>
    </location>
    <ligand>
        <name>S-adenosyl-L-methionine</name>
        <dbReference type="ChEBI" id="CHEBI:59789"/>
    </ligand>
</feature>
<keyword evidence="5 9" id="KW-0949">S-adenosyl-L-methionine</keyword>
<dbReference type="AlphaFoldDB" id="A0A066VTQ1"/>
<dbReference type="Pfam" id="PF01189">
    <property type="entry name" value="Methyltr_RsmB-F"/>
    <property type="match status" value="1"/>
</dbReference>
<feature type="compositionally biased region" description="Basic residues" evidence="10">
    <location>
        <begin position="1"/>
        <end position="11"/>
    </location>
</feature>
<keyword evidence="7 9" id="KW-0694">RNA-binding</keyword>
<comment type="subcellular location">
    <subcellularLocation>
        <location evidence="1">Nucleus</location>
    </subcellularLocation>
</comment>
<feature type="compositionally biased region" description="Low complexity" evidence="10">
    <location>
        <begin position="571"/>
        <end position="580"/>
    </location>
</feature>
<feature type="compositionally biased region" description="Basic and acidic residues" evidence="10">
    <location>
        <begin position="12"/>
        <end position="29"/>
    </location>
</feature>
<dbReference type="RefSeq" id="XP_013242439.1">
    <property type="nucleotide sequence ID" value="XM_013386985.1"/>
</dbReference>
<evidence type="ECO:0000256" key="3">
    <source>
        <dbReference type="ARBA" id="ARBA00022603"/>
    </source>
</evidence>
<dbReference type="GO" id="GO:0005634">
    <property type="term" value="C:nucleus"/>
    <property type="evidence" value="ECO:0007669"/>
    <property type="project" value="UniProtKB-SubCell"/>
</dbReference>
<dbReference type="FunFam" id="3.40.50.150:FF:000271">
    <property type="entry name" value="NOL1/NOP2/Sun family protein"/>
    <property type="match status" value="1"/>
</dbReference>
<dbReference type="SUPFAM" id="SSF53335">
    <property type="entry name" value="S-adenosyl-L-methionine-dependent methyltransferases"/>
    <property type="match status" value="1"/>
</dbReference>
<dbReference type="Pfam" id="PF25378">
    <property type="entry name" value="PUA_NSUN2"/>
    <property type="match status" value="1"/>
</dbReference>
<dbReference type="OrthoDB" id="6093671at2759"/>
<keyword evidence="8" id="KW-0539">Nucleus</keyword>
<evidence type="ECO:0000256" key="4">
    <source>
        <dbReference type="ARBA" id="ARBA00022679"/>
    </source>
</evidence>
<dbReference type="GeneID" id="25264683"/>
<gene>
    <name evidence="12" type="ORF">K437DRAFT_257397</name>
</gene>
<feature type="region of interest" description="Disordered" evidence="10">
    <location>
        <begin position="406"/>
        <end position="443"/>
    </location>
</feature>
<feature type="region of interest" description="Disordered" evidence="10">
    <location>
        <begin position="1"/>
        <end position="29"/>
    </location>
</feature>
<dbReference type="GO" id="GO:0030488">
    <property type="term" value="P:tRNA methylation"/>
    <property type="evidence" value="ECO:0007669"/>
    <property type="project" value="TreeGrafter"/>
</dbReference>
<comment type="similarity">
    <text evidence="9">Belongs to the class I-like SAM-binding methyltransferase superfamily. RsmB/NOP family.</text>
</comment>
<dbReference type="PANTHER" id="PTHR22808:SF1">
    <property type="entry name" value="RNA CYTOSINE-C(5)-METHYLTRANSFERASE NSUN2-RELATED"/>
    <property type="match status" value="1"/>
</dbReference>
<dbReference type="InterPro" id="IPR049560">
    <property type="entry name" value="MeTrfase_RsmB-F_NOP2_cat"/>
</dbReference>
<reference evidence="12 13" key="1">
    <citation type="submission" date="2014-05" db="EMBL/GenBank/DDBJ databases">
        <title>Draft genome sequence of a rare smut relative, Tilletiaria anomala UBC 951.</title>
        <authorList>
            <consortium name="DOE Joint Genome Institute"/>
            <person name="Toome M."/>
            <person name="Kuo A."/>
            <person name="Henrissat B."/>
            <person name="Lipzen A."/>
            <person name="Tritt A."/>
            <person name="Yoshinaga Y."/>
            <person name="Zane M."/>
            <person name="Barry K."/>
            <person name="Grigoriev I.V."/>
            <person name="Spatafora J.W."/>
            <person name="Aimea M.C."/>
        </authorList>
    </citation>
    <scope>NUCLEOTIDE SEQUENCE [LARGE SCALE GENOMIC DNA]</scope>
    <source>
        <strain evidence="12 13">UBC 951</strain>
    </source>
</reference>
<dbReference type="HOGENOM" id="CLU_005316_4_2_1"/>
<accession>A0A066VTQ1</accession>
<dbReference type="InterPro" id="IPR057285">
    <property type="entry name" value="Pre-PUA_NSUN2"/>
</dbReference>
<dbReference type="InterPro" id="IPR001678">
    <property type="entry name" value="MeTrfase_RsmB-F_NOP2_dom"/>
</dbReference>
<keyword evidence="3 9" id="KW-0489">Methyltransferase</keyword>
<feature type="binding site" evidence="9">
    <location>
        <position position="225"/>
    </location>
    <ligand>
        <name>S-adenosyl-L-methionine</name>
        <dbReference type="ChEBI" id="CHEBI:59789"/>
    </ligand>
</feature>
<evidence type="ECO:0000256" key="6">
    <source>
        <dbReference type="ARBA" id="ARBA00022694"/>
    </source>
</evidence>
<dbReference type="Pfam" id="PF25376">
    <property type="entry name" value="Pre-PUA_NSUN2"/>
    <property type="match status" value="1"/>
</dbReference>
<dbReference type="PANTHER" id="PTHR22808">
    <property type="entry name" value="NCL1 YEAST -RELATED NOL1/NOP2/FMU SUN DOMAIN-CONTAINING"/>
    <property type="match status" value="1"/>
</dbReference>
<feature type="compositionally biased region" description="Basic and acidic residues" evidence="10">
    <location>
        <begin position="581"/>
        <end position="590"/>
    </location>
</feature>
<keyword evidence="13" id="KW-1185">Reference proteome</keyword>
<feature type="domain" description="SAM-dependent MTase RsmB/NOP-type" evidence="11">
    <location>
        <begin position="64"/>
        <end position="529"/>
    </location>
</feature>
<dbReference type="STRING" id="1037660.A0A066VTQ1"/>
<feature type="region of interest" description="Disordered" evidence="10">
    <location>
        <begin position="861"/>
        <end position="907"/>
    </location>
</feature>
<keyword evidence="4 9" id="KW-0808">Transferase</keyword>
<name>A0A066VTQ1_TILAU</name>
<evidence type="ECO:0000313" key="13">
    <source>
        <dbReference type="Proteomes" id="UP000027361"/>
    </source>
</evidence>
<evidence type="ECO:0000256" key="10">
    <source>
        <dbReference type="SAM" id="MobiDB-lite"/>
    </source>
</evidence>